<dbReference type="InterPro" id="IPR052194">
    <property type="entry name" value="MESH1"/>
</dbReference>
<dbReference type="GO" id="GO:0008893">
    <property type="term" value="F:guanosine-3',5'-bis(diphosphate) 3'-diphosphatase activity"/>
    <property type="evidence" value="ECO:0007669"/>
    <property type="project" value="UniProtKB-EC"/>
</dbReference>
<dbReference type="SUPFAM" id="SSF109604">
    <property type="entry name" value="HD-domain/PDEase-like"/>
    <property type="match status" value="1"/>
</dbReference>
<feature type="domain" description="HD/PDEase" evidence="1">
    <location>
        <begin position="25"/>
        <end position="132"/>
    </location>
</feature>
<dbReference type="PANTHER" id="PTHR46246:SF1">
    <property type="entry name" value="GUANOSINE-3',5'-BIS(DIPHOSPHATE) 3'-PYROPHOSPHOHYDROLASE MESH1"/>
    <property type="match status" value="1"/>
</dbReference>
<protein>
    <submittedName>
        <fullName evidence="2">Guanosine-3',5'-bis(Diphosphate) 3'-pyrophosphohydrolase</fullName>
        <ecNumber evidence="2">3.1.7.2</ecNumber>
    </submittedName>
</protein>
<dbReference type="Gene3D" id="1.10.3210.10">
    <property type="entry name" value="Hypothetical protein af1432"/>
    <property type="match status" value="1"/>
</dbReference>
<dbReference type="Proteomes" id="UP000316921">
    <property type="component" value="Chromosome"/>
</dbReference>
<accession>A0A518BFT6</accession>
<dbReference type="EMBL" id="CP036287">
    <property type="protein sequence ID" value="QDU65841.1"/>
    <property type="molecule type" value="Genomic_DNA"/>
</dbReference>
<proteinExistence type="predicted"/>
<keyword evidence="2" id="KW-0378">Hydrolase</keyword>
<name>A0A518BFT6_9BACT</name>
<dbReference type="KEGG" id="pbap:Pla133_09070"/>
<organism evidence="2 3">
    <name type="scientific">Engelhardtia mirabilis</name>
    <dbReference type="NCBI Taxonomy" id="2528011"/>
    <lineage>
        <taxon>Bacteria</taxon>
        <taxon>Pseudomonadati</taxon>
        <taxon>Planctomycetota</taxon>
        <taxon>Planctomycetia</taxon>
        <taxon>Planctomycetia incertae sedis</taxon>
        <taxon>Engelhardtia</taxon>
    </lineage>
</organism>
<dbReference type="AlphaFoldDB" id="A0A518BFT6"/>
<evidence type="ECO:0000259" key="1">
    <source>
        <dbReference type="SMART" id="SM00471"/>
    </source>
</evidence>
<evidence type="ECO:0000313" key="2">
    <source>
        <dbReference type="EMBL" id="QDU65841.1"/>
    </source>
</evidence>
<dbReference type="InterPro" id="IPR003607">
    <property type="entry name" value="HD/PDEase_dom"/>
</dbReference>
<sequence length="189" mass="20942">MYSEDVERAIRVALHAHDGQTRKGSADPYVVHPIHIALVLTRHGAPDHVVQAGLLHDVVEDCDGWDVERIEAEFGAEVAEIVAELTEDKTRSWEERKRAGIEKVATMSADAATVKAADKLHNLSSMVRDLARSESPDAFWSHFNGGRDRTLSMARELVEALAPRVGEDLARSLRATVDMLASIDRERRA</sequence>
<dbReference type="Pfam" id="PF13328">
    <property type="entry name" value="HD_4"/>
    <property type="match status" value="1"/>
</dbReference>
<evidence type="ECO:0000313" key="3">
    <source>
        <dbReference type="Proteomes" id="UP000316921"/>
    </source>
</evidence>
<dbReference type="RefSeq" id="WP_419192119.1">
    <property type="nucleotide sequence ID" value="NZ_CP036287.1"/>
</dbReference>
<dbReference type="SMART" id="SM00471">
    <property type="entry name" value="HDc"/>
    <property type="match status" value="1"/>
</dbReference>
<dbReference type="EC" id="3.1.7.2" evidence="2"/>
<keyword evidence="3" id="KW-1185">Reference proteome</keyword>
<reference evidence="2 3" key="1">
    <citation type="submission" date="2019-02" db="EMBL/GenBank/DDBJ databases">
        <title>Deep-cultivation of Planctomycetes and their phenomic and genomic characterization uncovers novel biology.</title>
        <authorList>
            <person name="Wiegand S."/>
            <person name="Jogler M."/>
            <person name="Boedeker C."/>
            <person name="Pinto D."/>
            <person name="Vollmers J."/>
            <person name="Rivas-Marin E."/>
            <person name="Kohn T."/>
            <person name="Peeters S.H."/>
            <person name="Heuer A."/>
            <person name="Rast P."/>
            <person name="Oberbeckmann S."/>
            <person name="Bunk B."/>
            <person name="Jeske O."/>
            <person name="Meyerdierks A."/>
            <person name="Storesund J.E."/>
            <person name="Kallscheuer N."/>
            <person name="Luecker S."/>
            <person name="Lage O.M."/>
            <person name="Pohl T."/>
            <person name="Merkel B.J."/>
            <person name="Hornburger P."/>
            <person name="Mueller R.-W."/>
            <person name="Bruemmer F."/>
            <person name="Labrenz M."/>
            <person name="Spormann A.M."/>
            <person name="Op den Camp H."/>
            <person name="Overmann J."/>
            <person name="Amann R."/>
            <person name="Jetten M.S.M."/>
            <person name="Mascher T."/>
            <person name="Medema M.H."/>
            <person name="Devos D.P."/>
            <person name="Kaster A.-K."/>
            <person name="Ovreas L."/>
            <person name="Rohde M."/>
            <person name="Galperin M.Y."/>
            <person name="Jogler C."/>
        </authorList>
    </citation>
    <scope>NUCLEOTIDE SEQUENCE [LARGE SCALE GENOMIC DNA]</scope>
    <source>
        <strain evidence="2 3">Pla133</strain>
    </source>
</reference>
<gene>
    <name evidence="2" type="primary">spoT</name>
    <name evidence="2" type="ORF">Pla133_09070</name>
</gene>
<dbReference type="PANTHER" id="PTHR46246">
    <property type="entry name" value="GUANOSINE-3',5'-BIS(DIPHOSPHATE) 3'-PYROPHOSPHOHYDROLASE MESH1"/>
    <property type="match status" value="1"/>
</dbReference>